<dbReference type="AlphaFoldDB" id="A0A8S9G8I4"/>
<comment type="caution">
    <text evidence="2">The sequence shown here is derived from an EMBL/GenBank/DDBJ whole genome shotgun (WGS) entry which is preliminary data.</text>
</comment>
<evidence type="ECO:0000313" key="3">
    <source>
        <dbReference type="Proteomes" id="UP000712281"/>
    </source>
</evidence>
<feature type="region of interest" description="Disordered" evidence="1">
    <location>
        <begin position="1"/>
        <end position="26"/>
    </location>
</feature>
<proteinExistence type="predicted"/>
<reference evidence="2" key="1">
    <citation type="submission" date="2019-12" db="EMBL/GenBank/DDBJ databases">
        <title>Genome sequencing and annotation of Brassica cretica.</title>
        <authorList>
            <person name="Studholme D.J."/>
            <person name="Sarris P.F."/>
        </authorList>
    </citation>
    <scope>NUCLEOTIDE SEQUENCE</scope>
    <source>
        <strain evidence="2">PFS-001/15</strain>
        <tissue evidence="2">Leaf</tissue>
    </source>
</reference>
<gene>
    <name evidence="2" type="ORF">F2Q68_00029401</name>
</gene>
<name>A0A8S9G8I4_BRACR</name>
<accession>A0A8S9G8I4</accession>
<evidence type="ECO:0000313" key="2">
    <source>
        <dbReference type="EMBL" id="KAF2540937.1"/>
    </source>
</evidence>
<evidence type="ECO:0000256" key="1">
    <source>
        <dbReference type="SAM" id="MobiDB-lite"/>
    </source>
</evidence>
<dbReference type="EMBL" id="QGKW02002005">
    <property type="protein sequence ID" value="KAF2540937.1"/>
    <property type="molecule type" value="Genomic_DNA"/>
</dbReference>
<organism evidence="2 3">
    <name type="scientific">Brassica cretica</name>
    <name type="common">Mustard</name>
    <dbReference type="NCBI Taxonomy" id="69181"/>
    <lineage>
        <taxon>Eukaryota</taxon>
        <taxon>Viridiplantae</taxon>
        <taxon>Streptophyta</taxon>
        <taxon>Embryophyta</taxon>
        <taxon>Tracheophyta</taxon>
        <taxon>Spermatophyta</taxon>
        <taxon>Magnoliopsida</taxon>
        <taxon>eudicotyledons</taxon>
        <taxon>Gunneridae</taxon>
        <taxon>Pentapetalae</taxon>
        <taxon>rosids</taxon>
        <taxon>malvids</taxon>
        <taxon>Brassicales</taxon>
        <taxon>Brassicaceae</taxon>
        <taxon>Brassiceae</taxon>
        <taxon>Brassica</taxon>
    </lineage>
</organism>
<sequence length="80" mass="8841">MPHGQDLCLTANENRTTKRESRAVQERTRAGLMLRMRANCYRGRSSASIGNARLQAGAEIVGCELVLRERKLAEIVGVLS</sequence>
<protein>
    <submittedName>
        <fullName evidence="2">Uncharacterized protein</fullName>
    </submittedName>
</protein>
<feature type="compositionally biased region" description="Basic and acidic residues" evidence="1">
    <location>
        <begin position="15"/>
        <end position="26"/>
    </location>
</feature>
<dbReference type="Proteomes" id="UP000712281">
    <property type="component" value="Unassembled WGS sequence"/>
</dbReference>